<dbReference type="RefSeq" id="WP_094335925.1">
    <property type="nucleotide sequence ID" value="NZ_NFIE01000021.1"/>
</dbReference>
<keyword evidence="3" id="KW-0540">Nuclease</keyword>
<evidence type="ECO:0000256" key="4">
    <source>
        <dbReference type="ARBA" id="ARBA00022759"/>
    </source>
</evidence>
<evidence type="ECO:0000256" key="2">
    <source>
        <dbReference type="ARBA" id="ARBA00022649"/>
    </source>
</evidence>
<dbReference type="Pfam" id="PF06769">
    <property type="entry name" value="YoeB_toxin"/>
    <property type="match status" value="1"/>
</dbReference>
<protein>
    <recommendedName>
        <fullName evidence="7">Endoribonuclease YoeB</fullName>
    </recommendedName>
    <alternativeName>
        <fullName evidence="6">Putative mRNA interferase YoeB</fullName>
    </alternativeName>
</protein>
<dbReference type="GO" id="GO:0004519">
    <property type="term" value="F:endonuclease activity"/>
    <property type="evidence" value="ECO:0007669"/>
    <property type="project" value="UniProtKB-KW"/>
</dbReference>
<evidence type="ECO:0000256" key="1">
    <source>
        <dbReference type="ARBA" id="ARBA00008172"/>
    </source>
</evidence>
<dbReference type="Gene3D" id="3.30.2310.20">
    <property type="entry name" value="RelE-like"/>
    <property type="match status" value="1"/>
</dbReference>
<reference evidence="9" key="1">
    <citation type="submission" date="2017-04" db="EMBL/GenBank/DDBJ databases">
        <title>Function of individual gut microbiota members based on whole genome sequencing of pure cultures obtained from chicken caecum.</title>
        <authorList>
            <person name="Medvecky M."/>
            <person name="Cejkova D."/>
            <person name="Polansky O."/>
            <person name="Karasova D."/>
            <person name="Kubasova T."/>
            <person name="Cizek A."/>
            <person name="Rychlik I."/>
        </authorList>
    </citation>
    <scope>NUCLEOTIDE SEQUENCE [LARGE SCALE GENOMIC DNA]</scope>
    <source>
        <strain evidence="9">An5</strain>
    </source>
</reference>
<dbReference type="GO" id="GO:0045892">
    <property type="term" value="P:negative regulation of DNA-templated transcription"/>
    <property type="evidence" value="ECO:0007669"/>
    <property type="project" value="TreeGrafter"/>
</dbReference>
<dbReference type="OrthoDB" id="9801102at2"/>
<organism evidence="8 9">
    <name type="scientific">[Collinsella] massiliensis</name>
    <dbReference type="NCBI Taxonomy" id="1232426"/>
    <lineage>
        <taxon>Bacteria</taxon>
        <taxon>Bacillati</taxon>
        <taxon>Actinomycetota</taxon>
        <taxon>Coriobacteriia</taxon>
        <taxon>Coriobacteriales</taxon>
        <taxon>Coriobacteriaceae</taxon>
        <taxon>Enorma</taxon>
    </lineage>
</organism>
<comment type="similarity">
    <text evidence="1">Belongs to the YoeB family.</text>
</comment>
<keyword evidence="4" id="KW-0255">Endonuclease</keyword>
<dbReference type="GO" id="GO:0016787">
    <property type="term" value="F:hydrolase activity"/>
    <property type="evidence" value="ECO:0007669"/>
    <property type="project" value="UniProtKB-KW"/>
</dbReference>
<sequence length="100" mass="11628">MWDIELTKQAAKDLKLIRAAGFGDKTHSLIEVLQRDPLSPIPSYEALAGNLSGCYSRRINRQHRLVYELHQDPHERKGVQYEGTARILRMWTHYEGLGRR</sequence>
<evidence type="ECO:0000256" key="5">
    <source>
        <dbReference type="ARBA" id="ARBA00022801"/>
    </source>
</evidence>
<dbReference type="InterPro" id="IPR009614">
    <property type="entry name" value="YoeB_toxin"/>
</dbReference>
<dbReference type="EMBL" id="NFIE01000021">
    <property type="protein sequence ID" value="OUN86238.1"/>
    <property type="molecule type" value="Genomic_DNA"/>
</dbReference>
<evidence type="ECO:0000256" key="7">
    <source>
        <dbReference type="ARBA" id="ARBA00050056"/>
    </source>
</evidence>
<dbReference type="Proteomes" id="UP000195781">
    <property type="component" value="Unassembled WGS sequence"/>
</dbReference>
<dbReference type="AlphaFoldDB" id="A0A1Y3XPN9"/>
<dbReference type="GO" id="GO:0006401">
    <property type="term" value="P:RNA catabolic process"/>
    <property type="evidence" value="ECO:0007669"/>
    <property type="project" value="InterPro"/>
</dbReference>
<evidence type="ECO:0000256" key="6">
    <source>
        <dbReference type="ARBA" id="ARBA00030388"/>
    </source>
</evidence>
<keyword evidence="2" id="KW-1277">Toxin-antitoxin system</keyword>
<evidence type="ECO:0000256" key="3">
    <source>
        <dbReference type="ARBA" id="ARBA00022722"/>
    </source>
</evidence>
<dbReference type="PANTHER" id="PTHR38039">
    <property type="entry name" value="TOXIN YOEB"/>
    <property type="match status" value="1"/>
</dbReference>
<name>A0A1Y3XPN9_9ACTN</name>
<keyword evidence="9" id="KW-1185">Reference proteome</keyword>
<dbReference type="InterPro" id="IPR035093">
    <property type="entry name" value="RelE/ParE_toxin_dom_sf"/>
</dbReference>
<proteinExistence type="inferred from homology"/>
<keyword evidence="5" id="KW-0378">Hydrolase</keyword>
<comment type="caution">
    <text evidence="8">The sequence shown here is derived from an EMBL/GenBank/DDBJ whole genome shotgun (WGS) entry which is preliminary data.</text>
</comment>
<dbReference type="NCBIfam" id="TIGR02116">
    <property type="entry name" value="toxin_Txe_YoeB"/>
    <property type="match status" value="1"/>
</dbReference>
<accession>A0A1Y3XPN9</accession>
<gene>
    <name evidence="8" type="ORF">B5G02_08670</name>
</gene>
<evidence type="ECO:0000313" key="8">
    <source>
        <dbReference type="EMBL" id="OUN86238.1"/>
    </source>
</evidence>
<evidence type="ECO:0000313" key="9">
    <source>
        <dbReference type="Proteomes" id="UP000195781"/>
    </source>
</evidence>
<dbReference type="PANTHER" id="PTHR38039:SF1">
    <property type="entry name" value="TOXIN YOEB"/>
    <property type="match status" value="1"/>
</dbReference>
<dbReference type="SUPFAM" id="SSF143011">
    <property type="entry name" value="RelE-like"/>
    <property type="match status" value="1"/>
</dbReference>